<dbReference type="Pfam" id="PF00326">
    <property type="entry name" value="Peptidase_S9"/>
    <property type="match status" value="1"/>
</dbReference>
<dbReference type="PANTHER" id="PTHR43056:SF5">
    <property type="entry name" value="PEPTIDASE S9 PROLYL OLIGOPEPTIDASE CATALYTIC DOMAIN-CONTAINING PROTEIN"/>
    <property type="match status" value="1"/>
</dbReference>
<proteinExistence type="predicted"/>
<dbReference type="EMBL" id="BAABEO010000020">
    <property type="protein sequence ID" value="GAA3691879.1"/>
    <property type="molecule type" value="Genomic_DNA"/>
</dbReference>
<keyword evidence="3" id="KW-1185">Reference proteome</keyword>
<sequence>MTIRAYGSWPSPITAEQLSAGIPVGGGAFVGEQLWWLEGRPAEGGRLTVMAGHPRRRIAPRELVPAPFNVRTRVNEYGGASWTSLDTPTGPRLVFANFADQRVYLLDPTGETAPTPLTPPSDTTPNGTDPALRFAEFLPRPESGETGGIETREVFAQCEDHRGPEPERYIVAIPLDGSAAADPDRLRRVTPASRFVAGARVSPDGQRLAWICWEHPQMPWDGTVLRVADLAGGTATNVRDLAGSTTESVLQPEWLDGDTLVYASDRTGWWNLHAHPLGGEPRPLCPREEEFAGPLWQVGTSWYKVLDGHRLLVSHGTSTTALGVLDTASGTLEDLDLPYTRVLPSAVVPVSGTTAQAGFRALVTASSLTEGDGLRLVEAGAGGTRTLNVRLALAERPDPGAVPAVRTMEFAGPDGPVHANVYEPRLEGCAGPEGERPPFVAFVHGGPTSQAHPTLSLGIAYYTSRGIGVVDVNYGGSTGYGRAYRERLKGRWGIADVQDTVAVMEGLAAAGIADPDRLAIEGGSAGGWTVLSCLVGTDTFDAGVSRYGVADLEALMRDTHDFESRYLDGLVGPWPEAGAQYAERAPLNRVEGLSCPVLLLQGDEDRVVPPTQSEAFAAALAAKGIPHAYVLFRGEQHGFRKAENIVKAYELTLAFYASIFGFTTDVPEIELT</sequence>
<gene>
    <name evidence="2" type="ORF">GCM10023081_31700</name>
</gene>
<dbReference type="Gene3D" id="2.120.10.30">
    <property type="entry name" value="TolB, C-terminal domain"/>
    <property type="match status" value="1"/>
</dbReference>
<comment type="caution">
    <text evidence="2">The sequence shown here is derived from an EMBL/GenBank/DDBJ whole genome shotgun (WGS) entry which is preliminary data.</text>
</comment>
<reference evidence="3" key="1">
    <citation type="journal article" date="2019" name="Int. J. Syst. Evol. Microbiol.">
        <title>The Global Catalogue of Microorganisms (GCM) 10K type strain sequencing project: providing services to taxonomists for standard genome sequencing and annotation.</title>
        <authorList>
            <consortium name="The Broad Institute Genomics Platform"/>
            <consortium name="The Broad Institute Genome Sequencing Center for Infectious Disease"/>
            <person name="Wu L."/>
            <person name="Ma J."/>
        </authorList>
    </citation>
    <scope>NUCLEOTIDE SEQUENCE [LARGE SCALE GENOMIC DNA]</scope>
    <source>
        <strain evidence="3">JCM 30742</strain>
    </source>
</reference>
<evidence type="ECO:0000259" key="1">
    <source>
        <dbReference type="Pfam" id="PF00326"/>
    </source>
</evidence>
<dbReference type="InterPro" id="IPR011659">
    <property type="entry name" value="WD40"/>
</dbReference>
<dbReference type="SUPFAM" id="SSF69322">
    <property type="entry name" value="Tricorn protease domain 2"/>
    <property type="match status" value="1"/>
</dbReference>
<dbReference type="InterPro" id="IPR011042">
    <property type="entry name" value="6-blade_b-propeller_TolB-like"/>
</dbReference>
<dbReference type="SUPFAM" id="SSF53474">
    <property type="entry name" value="alpha/beta-Hydrolases"/>
    <property type="match status" value="1"/>
</dbReference>
<dbReference type="Pfam" id="PF07676">
    <property type="entry name" value="PD40"/>
    <property type="match status" value="1"/>
</dbReference>
<dbReference type="Gene3D" id="3.40.50.1820">
    <property type="entry name" value="alpha/beta hydrolase"/>
    <property type="match status" value="1"/>
</dbReference>
<dbReference type="Proteomes" id="UP001500752">
    <property type="component" value="Unassembled WGS sequence"/>
</dbReference>
<protein>
    <submittedName>
        <fullName evidence="2">Prolyl oligopeptidase family serine peptidase</fullName>
    </submittedName>
</protein>
<accession>A0ABP7CJP0</accession>
<dbReference type="InterPro" id="IPR001375">
    <property type="entry name" value="Peptidase_S9_cat"/>
</dbReference>
<evidence type="ECO:0000313" key="3">
    <source>
        <dbReference type="Proteomes" id="UP001500752"/>
    </source>
</evidence>
<name>A0ABP7CJP0_9MICC</name>
<dbReference type="RefSeq" id="WP_345152234.1">
    <property type="nucleotide sequence ID" value="NZ_BAABEO010000020.1"/>
</dbReference>
<dbReference type="InterPro" id="IPR029058">
    <property type="entry name" value="AB_hydrolase_fold"/>
</dbReference>
<evidence type="ECO:0000313" key="2">
    <source>
        <dbReference type="EMBL" id="GAA3691879.1"/>
    </source>
</evidence>
<dbReference type="PANTHER" id="PTHR43056">
    <property type="entry name" value="PEPTIDASE S9 PROLYL OLIGOPEPTIDASE"/>
    <property type="match status" value="1"/>
</dbReference>
<dbReference type="InterPro" id="IPR050585">
    <property type="entry name" value="Xaa-Pro_dipeptidyl-ppase/CocE"/>
</dbReference>
<organism evidence="2 3">
    <name type="scientific">Arthrobacter ginkgonis</name>
    <dbReference type="NCBI Taxonomy" id="1630594"/>
    <lineage>
        <taxon>Bacteria</taxon>
        <taxon>Bacillati</taxon>
        <taxon>Actinomycetota</taxon>
        <taxon>Actinomycetes</taxon>
        <taxon>Micrococcales</taxon>
        <taxon>Micrococcaceae</taxon>
        <taxon>Arthrobacter</taxon>
    </lineage>
</organism>
<feature type="domain" description="Peptidase S9 prolyl oligopeptidase catalytic" evidence="1">
    <location>
        <begin position="455"/>
        <end position="661"/>
    </location>
</feature>